<dbReference type="Gene3D" id="3.10.490.10">
    <property type="entry name" value="Gamma-glutamyl cyclotransferase-like"/>
    <property type="match status" value="1"/>
</dbReference>
<dbReference type="Proteomes" id="UP000010716">
    <property type="component" value="Unassembled WGS sequence"/>
</dbReference>
<organism evidence="1 3">
    <name type="scientific">Caldalkalibacillus thermarum (strain TA2.A1)</name>
    <dbReference type="NCBI Taxonomy" id="986075"/>
    <lineage>
        <taxon>Bacteria</taxon>
        <taxon>Bacillati</taxon>
        <taxon>Bacillota</taxon>
        <taxon>Bacilli</taxon>
        <taxon>Bacillales</taxon>
        <taxon>Bacillaceae</taxon>
        <taxon>Caldalkalibacillus</taxon>
    </lineage>
</organism>
<dbReference type="EMBL" id="CP082237">
    <property type="protein sequence ID" value="QZT35188.1"/>
    <property type="molecule type" value="Genomic_DNA"/>
</dbReference>
<name>F5L5Z0_CALTT</name>
<dbReference type="EMBL" id="AFCE01000118">
    <property type="protein sequence ID" value="EGL83231.1"/>
    <property type="molecule type" value="Genomic_DNA"/>
</dbReference>
<dbReference type="KEGG" id="cthu:HUR95_08270"/>
<evidence type="ECO:0000313" key="1">
    <source>
        <dbReference type="EMBL" id="EGL83231.1"/>
    </source>
</evidence>
<protein>
    <submittedName>
        <fullName evidence="1">AIG2 family protein</fullName>
    </submittedName>
    <submittedName>
        <fullName evidence="2">Gamma-glutamylcyclotransferase</fullName>
    </submittedName>
</protein>
<evidence type="ECO:0000313" key="3">
    <source>
        <dbReference type="Proteomes" id="UP000010716"/>
    </source>
</evidence>
<keyword evidence="4" id="KW-1185">Reference proteome</keyword>
<dbReference type="AlphaFoldDB" id="F5L5Z0"/>
<reference evidence="1 3" key="1">
    <citation type="journal article" date="2011" name="J. Bacteriol.">
        <title>Draft genome sequence of the thermoalkaliphilic Caldalkalibacillus thermarum strain TA2.A1.</title>
        <authorList>
            <person name="Kalamorz F."/>
            <person name="Keis S."/>
            <person name="McMillan D.G."/>
            <person name="Olsson K."/>
            <person name="Stanton J.A."/>
            <person name="Stockwell P."/>
            <person name="Black M.A."/>
            <person name="Klingeman D.M."/>
            <person name="Land M.L."/>
            <person name="Han C.S."/>
            <person name="Martin S.L."/>
            <person name="Becher S.A."/>
            <person name="Peddie C.J."/>
            <person name="Morgan H.W."/>
            <person name="Matthies D."/>
            <person name="Preiss L."/>
            <person name="Meier T."/>
            <person name="Brown S.D."/>
            <person name="Cook G.M."/>
        </authorList>
    </citation>
    <scope>NUCLEOTIDE SEQUENCE [LARGE SCALE GENOMIC DNA]</scope>
    <source>
        <strain evidence="1 3">TA2.A1</strain>
    </source>
</reference>
<dbReference type="Proteomes" id="UP000825179">
    <property type="component" value="Chromosome"/>
</dbReference>
<proteinExistence type="predicted"/>
<evidence type="ECO:0000313" key="2">
    <source>
        <dbReference type="EMBL" id="QZT35188.1"/>
    </source>
</evidence>
<sequence>MQDTQQLVFVYGTLRKHDGNHYLQDRVKRVGVRAQVYRPTMLDVLVNGQKQPVLTFTVWDKEDLSLRWRKL</sequence>
<gene>
    <name evidence="1" type="ORF">CathTA2_1203</name>
    <name evidence="2" type="ORF">HUR95_08270</name>
</gene>
<accession>F5L5Z0</accession>
<evidence type="ECO:0000313" key="4">
    <source>
        <dbReference type="Proteomes" id="UP000825179"/>
    </source>
</evidence>
<dbReference type="InterPro" id="IPR036568">
    <property type="entry name" value="GGCT-like_sf"/>
</dbReference>
<reference evidence="2" key="3">
    <citation type="submission" date="2021-08" db="EMBL/GenBank/DDBJ databases">
        <authorList>
            <person name="de Jong S."/>
            <person name="van den Broek M."/>
            <person name="Merkel A."/>
            <person name="de la Torre Cortes P."/>
            <person name="Kalamorz F."/>
            <person name="Cook G."/>
            <person name="van Loosdrecht M."/>
            <person name="McMillan D."/>
        </authorList>
    </citation>
    <scope>NUCLEOTIDE SEQUENCE</scope>
    <source>
        <strain evidence="2">TA2.A1</strain>
    </source>
</reference>
<reference evidence="2 4" key="2">
    <citation type="journal article" date="2020" name="Extremophiles">
        <title>Genomic analysis of Caldalkalibacillus thermarum TA2.A1 reveals aerobic alkaliphilic metabolism and evolutionary hallmarks linking alkaliphilic bacteria and plant life.</title>
        <authorList>
            <person name="de Jong S.I."/>
            <person name="van den Broek M.A."/>
            <person name="Merkel A.Y."/>
            <person name="de la Torre Cortes P."/>
            <person name="Kalamorz F."/>
            <person name="Cook G.M."/>
            <person name="van Loosdrecht M.C.M."/>
            <person name="McMillan D.G.G."/>
        </authorList>
    </citation>
    <scope>NUCLEOTIDE SEQUENCE [LARGE SCALE GENOMIC DNA]</scope>
    <source>
        <strain evidence="2 4">TA2.A1</strain>
    </source>
</reference>
<dbReference type="SUPFAM" id="SSF110857">
    <property type="entry name" value="Gamma-glutamyl cyclotransferase-like"/>
    <property type="match status" value="1"/>
</dbReference>
<dbReference type="OrthoDB" id="8538589at2"/>
<dbReference type="RefSeq" id="WP_007504055.1">
    <property type="nucleotide sequence ID" value="NZ_AFCE01000118.1"/>
</dbReference>